<dbReference type="KEGG" id="cbr:CBG_08830"/>
<dbReference type="FunFam" id="3.80.10.10:FF:002232">
    <property type="entry name" value="Protein CBG08830"/>
    <property type="match status" value="1"/>
</dbReference>
<dbReference type="SUPFAM" id="SSF52058">
    <property type="entry name" value="L domain-like"/>
    <property type="match status" value="1"/>
</dbReference>
<comment type="similarity">
    <text evidence="10">Belongs to the dynein light chain LC1-type family.</text>
</comment>
<evidence type="ECO:0000313" key="15">
    <source>
        <dbReference type="Proteomes" id="UP000008549"/>
    </source>
</evidence>
<dbReference type="PANTHER" id="PTHR15454">
    <property type="entry name" value="NISCHARIN RELATED"/>
    <property type="match status" value="1"/>
</dbReference>
<organism evidence="14 15">
    <name type="scientific">Caenorhabditis briggsae</name>
    <dbReference type="NCBI Taxonomy" id="6238"/>
    <lineage>
        <taxon>Eukaryota</taxon>
        <taxon>Metazoa</taxon>
        <taxon>Ecdysozoa</taxon>
        <taxon>Nematoda</taxon>
        <taxon>Chromadorea</taxon>
        <taxon>Rhabditida</taxon>
        <taxon>Rhabditina</taxon>
        <taxon>Rhabditomorpha</taxon>
        <taxon>Rhabditoidea</taxon>
        <taxon>Rhabditidae</taxon>
        <taxon>Peloderinae</taxon>
        <taxon>Caenorhabditis</taxon>
    </lineage>
</organism>
<dbReference type="GO" id="GO:0030286">
    <property type="term" value="C:dynein complex"/>
    <property type="evidence" value="ECO:0007669"/>
    <property type="project" value="UniProtKB-KW"/>
</dbReference>
<dbReference type="GO" id="GO:0036158">
    <property type="term" value="P:outer dynein arm assembly"/>
    <property type="evidence" value="ECO:0000318"/>
    <property type="project" value="GO_Central"/>
</dbReference>
<dbReference type="GO" id="GO:0045504">
    <property type="term" value="F:dynein heavy chain binding"/>
    <property type="evidence" value="ECO:0000318"/>
    <property type="project" value="GO_Central"/>
</dbReference>
<dbReference type="FunCoup" id="A8X7H6">
    <property type="interactions" value="378"/>
</dbReference>
<sequence>MSEGEKLESERREEGEEEDKENLDDSRANSSLTNSTFLASGRIQNEKAEVTSEGVLDLTNLSLTNLERNFHVEYAKVKNLAISGNNLQKFTYMKLFPKCEILDAQDCQINKFIADFNYNLLELYLSRNQLKETNQLGRFENLKILDLSSNLIEDPVVFTLKTLEILNLSSNYLTEIPDLSKCVSLRSLNLAENKIADLTVTGKLIGFEINRFFQKISNLISPTSLQKLDISSNSIDDLSQFSTFSQFKKLDDVAVAENPCIVEVVESDKFEYRSYIVACCSEALTSIDHEKIQDHIQTEGEWLTLQGGIKKIGPGSHVALCEQIASHFPKAENGPPTPAQKSCHKALEKRRSMAVEPSGDSSVRSEDTVNSVYSPFREWNGKIGKNLNLRRTPGSVGKNNLRMCSPPEARKNRSFTFQNSANQLESFIATPSPTQRLQESTRTTSTETVICSARTELSFTVDGRSESTPLPIIETPTKLPERQLTPSVAEVSFASDETEELKNRVRALEQKVTELSKQNETLTAINDALVDILETFKTEQANMWKAIRSQIPTPQNMTNSLVCETEEGHHVHQVKWDMPLVKGYRIFVDGSSCGEVVGKNQSARITDLTADEPHFVQIQPIGNNGESGEISKKLHIKPPPQ</sequence>
<dbReference type="GO" id="GO:0043014">
    <property type="term" value="F:alpha-tubulin binding"/>
    <property type="evidence" value="ECO:0000318"/>
    <property type="project" value="GO_Central"/>
</dbReference>
<gene>
    <name evidence="14 16" type="ORF">CBG08830</name>
    <name evidence="14" type="ORF">CBG_08830</name>
</gene>
<dbReference type="Pfam" id="PF12799">
    <property type="entry name" value="LRR_4"/>
    <property type="match status" value="1"/>
</dbReference>
<keyword evidence="3" id="KW-0433">Leucine-rich repeat</keyword>
<feature type="region of interest" description="Disordered" evidence="13">
    <location>
        <begin position="1"/>
        <end position="31"/>
    </location>
</feature>
<evidence type="ECO:0000313" key="16">
    <source>
        <dbReference type="WormBase" id="CBG08830"/>
    </source>
</evidence>
<evidence type="ECO:0000256" key="13">
    <source>
        <dbReference type="SAM" id="MobiDB-lite"/>
    </source>
</evidence>
<evidence type="ECO:0000313" key="14">
    <source>
        <dbReference type="EMBL" id="CAP28587.2"/>
    </source>
</evidence>
<dbReference type="SMART" id="SM00364">
    <property type="entry name" value="LRR_BAC"/>
    <property type="match status" value="2"/>
</dbReference>
<keyword evidence="9" id="KW-0966">Cell projection</keyword>
<dbReference type="GO" id="GO:0005930">
    <property type="term" value="C:axoneme"/>
    <property type="evidence" value="ECO:0007669"/>
    <property type="project" value="UniProtKB-SubCell"/>
</dbReference>
<dbReference type="InParanoid" id="A8X7H6"/>
<evidence type="ECO:0000256" key="2">
    <source>
        <dbReference type="ARBA" id="ARBA00022490"/>
    </source>
</evidence>
<evidence type="ECO:0000256" key="12">
    <source>
        <dbReference type="SAM" id="Coils"/>
    </source>
</evidence>
<dbReference type="AlphaFoldDB" id="A8X7H6"/>
<keyword evidence="5" id="KW-0677">Repeat</keyword>
<feature type="compositionally biased region" description="Basic and acidic residues" evidence="13">
    <location>
        <begin position="1"/>
        <end position="14"/>
    </location>
</feature>
<evidence type="ECO:0000256" key="4">
    <source>
        <dbReference type="ARBA" id="ARBA00022701"/>
    </source>
</evidence>
<evidence type="ECO:0000256" key="9">
    <source>
        <dbReference type="ARBA" id="ARBA00023273"/>
    </source>
</evidence>
<dbReference type="InterPro" id="IPR025875">
    <property type="entry name" value="Leu-rich_rpt_4"/>
</dbReference>
<dbReference type="Proteomes" id="UP000008549">
    <property type="component" value="Unassembled WGS sequence"/>
</dbReference>
<evidence type="ECO:0000256" key="11">
    <source>
        <dbReference type="ARBA" id="ARBA00049760"/>
    </source>
</evidence>
<evidence type="ECO:0000256" key="1">
    <source>
        <dbReference type="ARBA" id="ARBA00004430"/>
    </source>
</evidence>
<feature type="coiled-coil region" evidence="12">
    <location>
        <begin position="491"/>
        <end position="525"/>
    </location>
</feature>
<dbReference type="GeneID" id="8577518"/>
<evidence type="ECO:0000256" key="5">
    <source>
        <dbReference type="ARBA" id="ARBA00022737"/>
    </source>
</evidence>
<dbReference type="FunFam" id="3.80.10.10:FF:001782">
    <property type="entry name" value="Protein CBG08830"/>
    <property type="match status" value="1"/>
</dbReference>
<dbReference type="STRING" id="6238.A8X7H6"/>
<keyword evidence="12" id="KW-0175">Coiled coil</keyword>
<dbReference type="EMBL" id="HE601187">
    <property type="protein sequence ID" value="CAP28587.2"/>
    <property type="molecule type" value="Genomic_DNA"/>
</dbReference>
<dbReference type="PROSITE" id="PS51450">
    <property type="entry name" value="LRR"/>
    <property type="match status" value="4"/>
</dbReference>
<evidence type="ECO:0000256" key="3">
    <source>
        <dbReference type="ARBA" id="ARBA00022614"/>
    </source>
</evidence>
<dbReference type="PANTHER" id="PTHR15454:SF73">
    <property type="entry name" value="DYNEIN AXONEMAL LIGHT CHAIN 1"/>
    <property type="match status" value="1"/>
</dbReference>
<dbReference type="InterPro" id="IPR032675">
    <property type="entry name" value="LRR_dom_sf"/>
</dbReference>
<evidence type="ECO:0000256" key="10">
    <source>
        <dbReference type="ARBA" id="ARBA00049659"/>
    </source>
</evidence>
<name>A8X7H6_CAEBR</name>
<dbReference type="eggNOG" id="KOG0531">
    <property type="taxonomic scope" value="Eukaryota"/>
</dbReference>
<dbReference type="InterPro" id="IPR001611">
    <property type="entry name" value="Leu-rich_rpt"/>
</dbReference>
<dbReference type="OMA" id="GHHVHQV"/>
<reference evidence="14 15" key="2">
    <citation type="journal article" date="2011" name="PLoS Genet.">
        <title>Caenorhabditis briggsae recombinant inbred line genotypes reveal inter-strain incompatibility and the evolution of recombination.</title>
        <authorList>
            <person name="Ross J.A."/>
            <person name="Koboldt D.C."/>
            <person name="Staisch J.E."/>
            <person name="Chamberlin H.M."/>
            <person name="Gupta B.P."/>
            <person name="Miller R.D."/>
            <person name="Baird S.E."/>
            <person name="Haag E.S."/>
        </authorList>
    </citation>
    <scope>NUCLEOTIDE SEQUENCE [LARGE SCALE GENOMIC DNA]</scope>
    <source>
        <strain evidence="14 15">AF16</strain>
    </source>
</reference>
<dbReference type="GO" id="GO:0005874">
    <property type="term" value="C:microtubule"/>
    <property type="evidence" value="ECO:0007669"/>
    <property type="project" value="UniProtKB-KW"/>
</dbReference>
<feature type="region of interest" description="Disordered" evidence="13">
    <location>
        <begin position="620"/>
        <end position="641"/>
    </location>
</feature>
<accession>A8X7H6</accession>
<dbReference type="Gene3D" id="3.80.10.10">
    <property type="entry name" value="Ribonuclease Inhibitor"/>
    <property type="match status" value="2"/>
</dbReference>
<dbReference type="RefSeq" id="XP_045093854.1">
    <property type="nucleotide sequence ID" value="XM_045236665.1"/>
</dbReference>
<dbReference type="CTD" id="8577518"/>
<keyword evidence="6" id="KW-0243">Dynein</keyword>
<proteinExistence type="inferred from homology"/>
<reference evidence="14 15" key="1">
    <citation type="journal article" date="2003" name="PLoS Biol.">
        <title>The genome sequence of Caenorhabditis briggsae: a platform for comparative genomics.</title>
        <authorList>
            <person name="Stein L.D."/>
            <person name="Bao Z."/>
            <person name="Blasiar D."/>
            <person name="Blumenthal T."/>
            <person name="Brent M.R."/>
            <person name="Chen N."/>
            <person name="Chinwalla A."/>
            <person name="Clarke L."/>
            <person name="Clee C."/>
            <person name="Coghlan A."/>
            <person name="Coulson A."/>
            <person name="D'Eustachio P."/>
            <person name="Fitch D.H."/>
            <person name="Fulton L.A."/>
            <person name="Fulton R.E."/>
            <person name="Griffiths-Jones S."/>
            <person name="Harris T.W."/>
            <person name="Hillier L.W."/>
            <person name="Kamath R."/>
            <person name="Kuwabara P.E."/>
            <person name="Mardis E.R."/>
            <person name="Marra M.A."/>
            <person name="Miner T.L."/>
            <person name="Minx P."/>
            <person name="Mullikin J.C."/>
            <person name="Plumb R.W."/>
            <person name="Rogers J."/>
            <person name="Schein J.E."/>
            <person name="Sohrmann M."/>
            <person name="Spieth J."/>
            <person name="Stajich J.E."/>
            <person name="Wei C."/>
            <person name="Willey D."/>
            <person name="Wilson R.K."/>
            <person name="Durbin R."/>
            <person name="Waterston R.H."/>
        </authorList>
    </citation>
    <scope>NUCLEOTIDE SEQUENCE [LARGE SCALE GENOMIC DNA]</scope>
    <source>
        <strain evidence="14 15">AF16</strain>
    </source>
</reference>
<comment type="subcellular location">
    <subcellularLocation>
        <location evidence="1">Cytoplasm</location>
        <location evidence="1">Cytoskeleton</location>
        <location evidence="1">Cilium axoneme</location>
    </subcellularLocation>
</comment>
<keyword evidence="4" id="KW-0493">Microtubule</keyword>
<dbReference type="WormBase" id="CBG08830">
    <property type="protein sequence ID" value="CBP16361"/>
    <property type="gene ID" value="WBGene00030554"/>
</dbReference>
<protein>
    <recommendedName>
        <fullName evidence="11">Dynein axonemal light chain 1</fullName>
    </recommendedName>
</protein>
<evidence type="ECO:0000256" key="6">
    <source>
        <dbReference type="ARBA" id="ARBA00023017"/>
    </source>
</evidence>
<evidence type="ECO:0000256" key="8">
    <source>
        <dbReference type="ARBA" id="ARBA00023212"/>
    </source>
</evidence>
<keyword evidence="7" id="KW-0505">Motor protein</keyword>
<keyword evidence="8" id="KW-0206">Cytoskeleton</keyword>
<keyword evidence="15" id="KW-1185">Reference proteome</keyword>
<dbReference type="HOGENOM" id="CLU_426565_0_0_1"/>
<keyword evidence="2" id="KW-0963">Cytoplasm</keyword>
<evidence type="ECO:0000256" key="7">
    <source>
        <dbReference type="ARBA" id="ARBA00023175"/>
    </source>
</evidence>
<dbReference type="GO" id="GO:0005737">
    <property type="term" value="C:cytoplasm"/>
    <property type="evidence" value="ECO:0000318"/>
    <property type="project" value="GO_Central"/>
</dbReference>